<evidence type="ECO:0000259" key="9">
    <source>
        <dbReference type="PROSITE" id="PS51918"/>
    </source>
</evidence>
<dbReference type="EMBL" id="BAABIA010000003">
    <property type="protein sequence ID" value="GAA5137615.1"/>
    <property type="molecule type" value="Genomic_DNA"/>
</dbReference>
<evidence type="ECO:0000313" key="10">
    <source>
        <dbReference type="EMBL" id="GAA5137615.1"/>
    </source>
</evidence>
<comment type="similarity">
    <text evidence="8">Belongs to the radical SAM superfamily. 7-carboxy-7-deazaguanine synthase family.</text>
</comment>
<feature type="binding site" evidence="8">
    <location>
        <position position="70"/>
    </location>
    <ligand>
        <name>substrate</name>
    </ligand>
</feature>
<organism evidence="10 11">
    <name type="scientific">Prosthecobacter algae</name>
    <dbReference type="NCBI Taxonomy" id="1144682"/>
    <lineage>
        <taxon>Bacteria</taxon>
        <taxon>Pseudomonadati</taxon>
        <taxon>Verrucomicrobiota</taxon>
        <taxon>Verrucomicrobiia</taxon>
        <taxon>Verrucomicrobiales</taxon>
        <taxon>Verrucomicrobiaceae</taxon>
        <taxon>Prosthecobacter</taxon>
    </lineage>
</organism>
<reference evidence="11" key="1">
    <citation type="journal article" date="2019" name="Int. J. Syst. Evol. Microbiol.">
        <title>The Global Catalogue of Microorganisms (GCM) 10K type strain sequencing project: providing services to taxonomists for standard genome sequencing and annotation.</title>
        <authorList>
            <consortium name="The Broad Institute Genomics Platform"/>
            <consortium name="The Broad Institute Genome Sequencing Center for Infectious Disease"/>
            <person name="Wu L."/>
            <person name="Ma J."/>
        </authorList>
    </citation>
    <scope>NUCLEOTIDE SEQUENCE [LARGE SCALE GENOMIC DNA]</scope>
    <source>
        <strain evidence="11">JCM 18053</strain>
    </source>
</reference>
<evidence type="ECO:0000256" key="4">
    <source>
        <dbReference type="ARBA" id="ARBA00022842"/>
    </source>
</evidence>
<dbReference type="InterPro" id="IPR007197">
    <property type="entry name" value="rSAM"/>
</dbReference>
<feature type="binding site" evidence="8">
    <location>
        <begin position="35"/>
        <end position="37"/>
    </location>
    <ligand>
        <name>S-adenosyl-L-methionine</name>
        <dbReference type="ChEBI" id="CHEBI:59789"/>
    </ligand>
</feature>
<proteinExistence type="inferred from homology"/>
<comment type="caution">
    <text evidence="8">Lacks conserved residue(s) required for the propagation of feature annotation.</text>
</comment>
<keyword evidence="7 8" id="KW-0456">Lyase</keyword>
<dbReference type="Gene3D" id="3.20.20.70">
    <property type="entry name" value="Aldolase class I"/>
    <property type="match status" value="1"/>
</dbReference>
<evidence type="ECO:0000256" key="7">
    <source>
        <dbReference type="ARBA" id="ARBA00023239"/>
    </source>
</evidence>
<accession>A0ABP9NZV2</accession>
<keyword evidence="1 8" id="KW-0004">4Fe-4S</keyword>
<dbReference type="InterPro" id="IPR024924">
    <property type="entry name" value="7-CO-7-deazaguanine_synth-like"/>
</dbReference>
<comment type="caution">
    <text evidence="10">The sequence shown here is derived from an EMBL/GenBank/DDBJ whole genome shotgun (WGS) entry which is preliminary data.</text>
</comment>
<dbReference type="SUPFAM" id="SSF102114">
    <property type="entry name" value="Radical SAM enzymes"/>
    <property type="match status" value="1"/>
</dbReference>
<dbReference type="CDD" id="cd01335">
    <property type="entry name" value="Radical_SAM"/>
    <property type="match status" value="1"/>
</dbReference>
<dbReference type="HAMAP" id="MF_00917">
    <property type="entry name" value="QueE"/>
    <property type="match status" value="1"/>
</dbReference>
<keyword evidence="6 8" id="KW-0411">Iron-sulfur</keyword>
<feature type="binding site" evidence="8">
    <location>
        <position position="25"/>
    </location>
    <ligand>
        <name>substrate</name>
    </ligand>
</feature>
<feature type="binding site" evidence="8">
    <location>
        <position position="36"/>
    </location>
    <ligand>
        <name>[4Fe-4S] cluster</name>
        <dbReference type="ChEBI" id="CHEBI:49883"/>
        <note>4Fe-4S-S-AdoMet</note>
    </ligand>
</feature>
<dbReference type="Pfam" id="PF04055">
    <property type="entry name" value="Radical_SAM"/>
    <property type="match status" value="1"/>
</dbReference>
<dbReference type="EC" id="4.3.99.3" evidence="8"/>
<keyword evidence="5 8" id="KW-0408">Iron</keyword>
<evidence type="ECO:0000256" key="1">
    <source>
        <dbReference type="ARBA" id="ARBA00022485"/>
    </source>
</evidence>
<dbReference type="PANTHER" id="PTHR42836">
    <property type="entry name" value="7-CARBOXY-7-DEAZAGUANINE SYNTHASE"/>
    <property type="match status" value="1"/>
</dbReference>
<keyword evidence="11" id="KW-1185">Reference proteome</keyword>
<evidence type="ECO:0000256" key="3">
    <source>
        <dbReference type="ARBA" id="ARBA00022723"/>
    </source>
</evidence>
<keyword evidence="4 8" id="KW-0460">Magnesium</keyword>
<comment type="function">
    <text evidence="8">Catalyzes the complex heterocyclic radical-mediated conversion of 6-carboxy-5,6,7,8-tetrahydropterin (CPH4) to 7-carboxy-7-deazaguanine (CDG), a step common to the biosynthetic pathways of all 7-deazapurine-containing compounds.</text>
</comment>
<name>A0ABP9NZV2_9BACT</name>
<protein>
    <recommendedName>
        <fullName evidence="8">7-carboxy-7-deazaguanine synthase</fullName>
        <shortName evidence="8">CDG synthase</shortName>
        <ecNumber evidence="8">4.3.99.3</ecNumber>
    </recommendedName>
    <alternativeName>
        <fullName evidence="8">Queuosine biosynthesis protein QueE</fullName>
    </alternativeName>
</protein>
<keyword evidence="2 8" id="KW-0949">S-adenosyl-L-methionine</keyword>
<feature type="binding site" evidence="8">
    <location>
        <begin position="10"/>
        <end position="12"/>
    </location>
    <ligand>
        <name>substrate</name>
    </ligand>
</feature>
<comment type="catalytic activity">
    <reaction evidence="8">
        <text>6-carboxy-5,6,7,8-tetrahydropterin + H(+) = 7-carboxy-7-carbaguanine + NH4(+)</text>
        <dbReference type="Rhea" id="RHEA:27974"/>
        <dbReference type="ChEBI" id="CHEBI:15378"/>
        <dbReference type="ChEBI" id="CHEBI:28938"/>
        <dbReference type="ChEBI" id="CHEBI:61032"/>
        <dbReference type="ChEBI" id="CHEBI:61036"/>
        <dbReference type="EC" id="4.3.99.3"/>
    </reaction>
</comment>
<comment type="cofactor">
    <cofactor evidence="8">
        <name>S-adenosyl-L-methionine</name>
        <dbReference type="ChEBI" id="CHEBI:59789"/>
    </cofactor>
    <text evidence="8">Binds 1 S-adenosyl-L-methionine per subunit.</text>
</comment>
<dbReference type="PIRSF" id="PIRSF000370">
    <property type="entry name" value="QueE"/>
    <property type="match status" value="1"/>
</dbReference>
<feature type="binding site" evidence="8">
    <location>
        <position position="72"/>
    </location>
    <ligand>
        <name>S-adenosyl-L-methionine</name>
        <dbReference type="ChEBI" id="CHEBI:59789"/>
    </ligand>
</feature>
<evidence type="ECO:0000256" key="6">
    <source>
        <dbReference type="ARBA" id="ARBA00023014"/>
    </source>
</evidence>
<evidence type="ECO:0000256" key="8">
    <source>
        <dbReference type="HAMAP-Rule" id="MF_00917"/>
    </source>
</evidence>
<feature type="binding site" evidence="8">
    <location>
        <begin position="115"/>
        <end position="117"/>
    </location>
    <ligand>
        <name>S-adenosyl-L-methionine</name>
        <dbReference type="ChEBI" id="CHEBI:59789"/>
    </ligand>
</feature>
<evidence type="ECO:0000256" key="5">
    <source>
        <dbReference type="ARBA" id="ARBA00023004"/>
    </source>
</evidence>
<comment type="cofactor">
    <cofactor evidence="8">
        <name>[4Fe-4S] cluster</name>
        <dbReference type="ChEBI" id="CHEBI:49883"/>
    </cofactor>
    <text evidence="8">Binds 1 [4Fe-4S] cluster. The cluster is coordinated with 3 cysteines and an exchangeable S-adenosyl-L-methionine.</text>
</comment>
<evidence type="ECO:0000313" key="11">
    <source>
        <dbReference type="Proteomes" id="UP001499852"/>
    </source>
</evidence>
<gene>
    <name evidence="8" type="primary">queE</name>
    <name evidence="10" type="ORF">GCM10023213_14670</name>
</gene>
<comment type="subunit">
    <text evidence="8">Homodimer.</text>
</comment>
<comment type="pathway">
    <text evidence="8">Purine metabolism; 7-cyano-7-deazaguanine biosynthesis.</text>
</comment>
<dbReference type="Proteomes" id="UP001499852">
    <property type="component" value="Unassembled WGS sequence"/>
</dbReference>
<comment type="cofactor">
    <cofactor evidence="8">
        <name>Mg(2+)</name>
        <dbReference type="ChEBI" id="CHEBI:18420"/>
    </cofactor>
</comment>
<feature type="binding site" evidence="8">
    <location>
        <position position="38"/>
    </location>
    <ligand>
        <name>Mg(2+)</name>
        <dbReference type="ChEBI" id="CHEBI:18420"/>
    </ligand>
</feature>
<keyword evidence="3 8" id="KW-0479">Metal-binding</keyword>
<evidence type="ECO:0000256" key="2">
    <source>
        <dbReference type="ARBA" id="ARBA00022691"/>
    </source>
</evidence>
<dbReference type="InterPro" id="IPR013785">
    <property type="entry name" value="Aldolase_TIM"/>
</dbReference>
<dbReference type="PANTHER" id="PTHR42836:SF1">
    <property type="entry name" value="7-CARBOXY-7-DEAZAGUANINE SYNTHASE"/>
    <property type="match status" value="1"/>
</dbReference>
<keyword evidence="8" id="KW-0671">Queuosine biosynthesis</keyword>
<feature type="domain" description="Radical SAM core" evidence="9">
    <location>
        <begin position="16"/>
        <end position="216"/>
    </location>
</feature>
<feature type="binding site" evidence="8">
    <location>
        <position position="33"/>
    </location>
    <ligand>
        <name>[4Fe-4S] cluster</name>
        <dbReference type="ChEBI" id="CHEBI:49883"/>
        <note>4Fe-4S-S-AdoMet</note>
    </ligand>
</feature>
<dbReference type="SFLD" id="SFLDS00029">
    <property type="entry name" value="Radical_SAM"/>
    <property type="match status" value="1"/>
</dbReference>
<feature type="binding site" evidence="8">
    <location>
        <position position="29"/>
    </location>
    <ligand>
        <name>[4Fe-4S] cluster</name>
        <dbReference type="ChEBI" id="CHEBI:49883"/>
        <note>4Fe-4S-S-AdoMet</note>
    </ligand>
</feature>
<dbReference type="InterPro" id="IPR058240">
    <property type="entry name" value="rSAM_sf"/>
</dbReference>
<sequence>MRISEIFYSVQGEGSLTGVPSVFVRTSGCNLRCTWCDTPYASWSPEGPEMSLDAILAEVLRHPTRHVVVTGGEPMVAKGIHEFLLQLRDAGKHITIETAGTVLPSPVTIDLASLSPKLANSVPSTEKAGAAWATRHDQTRLQPAVLRAWLEQSRDFQLKFVISNEADLHEAQRVVTAIGIPVPPEKILLMPEGTSMEIMRTRYDLLVNACLTHGYRLSPRLHIELFGNTRGT</sequence>
<dbReference type="PROSITE" id="PS51918">
    <property type="entry name" value="RADICAL_SAM"/>
    <property type="match status" value="1"/>
</dbReference>